<reference evidence="2 3" key="1">
    <citation type="submission" date="2020-07" db="EMBL/GenBank/DDBJ databases">
        <title>Genomic Encyclopedia of Type Strains, Phase IV (KMG-IV): sequencing the most valuable type-strain genomes for metagenomic binning, comparative biology and taxonomic classification.</title>
        <authorList>
            <person name="Goeker M."/>
        </authorList>
    </citation>
    <scope>NUCLEOTIDE SEQUENCE [LARGE SCALE GENOMIC DNA]</scope>
    <source>
        <strain evidence="2 3">DSM 29043</strain>
    </source>
</reference>
<dbReference type="SUPFAM" id="SSF52540">
    <property type="entry name" value="P-loop containing nucleoside triphosphate hydrolases"/>
    <property type="match status" value="1"/>
</dbReference>
<keyword evidence="3" id="KW-1185">Reference proteome</keyword>
<organism evidence="2 3">
    <name type="scientific">Novosphingobium marinum</name>
    <dbReference type="NCBI Taxonomy" id="1514948"/>
    <lineage>
        <taxon>Bacteria</taxon>
        <taxon>Pseudomonadati</taxon>
        <taxon>Pseudomonadota</taxon>
        <taxon>Alphaproteobacteria</taxon>
        <taxon>Sphingomonadales</taxon>
        <taxon>Sphingomonadaceae</taxon>
        <taxon>Novosphingobium</taxon>
    </lineage>
</organism>
<dbReference type="EMBL" id="JACBZF010000002">
    <property type="protein sequence ID" value="NYH95441.1"/>
    <property type="molecule type" value="Genomic_DNA"/>
</dbReference>
<comment type="caution">
    <text evidence="2">The sequence shown here is derived from an EMBL/GenBank/DDBJ whole genome shotgun (WGS) entry which is preliminary data.</text>
</comment>
<evidence type="ECO:0000313" key="3">
    <source>
        <dbReference type="Proteomes" id="UP000522081"/>
    </source>
</evidence>
<feature type="region of interest" description="Disordered" evidence="1">
    <location>
        <begin position="1"/>
        <end position="20"/>
    </location>
</feature>
<feature type="compositionally biased region" description="Polar residues" evidence="1">
    <location>
        <begin position="1"/>
        <end position="13"/>
    </location>
</feature>
<dbReference type="Proteomes" id="UP000522081">
    <property type="component" value="Unassembled WGS sequence"/>
</dbReference>
<evidence type="ECO:0000313" key="2">
    <source>
        <dbReference type="EMBL" id="NYH95441.1"/>
    </source>
</evidence>
<gene>
    <name evidence="2" type="ORF">FHS75_001760</name>
</gene>
<sequence length="253" mass="27633">MNDGATVQQSRQAAWSPPERPGWVEQFNALAGATGLTDLVPLDADSLIAAARKETGLSDFGADDWREPFAVFLKSLEEEADLNPTGRLLARADLIRLLAGRLLVEHAFAQDPSIDDEAIEEPVFIVGQGRTGTSILQKLLGLDPANRTLMTWECMFPAGDDPVAARIARADAHFALWTGVAPELDRIHDWGGDEPMETILAESMSFQCPAWLNLLGLTPSYNAFITDAHRRNSLAYAKRVMKLRQRNAPVGAG</sequence>
<accession>A0A7Y9XVM1</accession>
<name>A0A7Y9XVM1_9SPHN</name>
<protein>
    <recommendedName>
        <fullName evidence="4">Sulfotransferase</fullName>
    </recommendedName>
</protein>
<evidence type="ECO:0000256" key="1">
    <source>
        <dbReference type="SAM" id="MobiDB-lite"/>
    </source>
</evidence>
<evidence type="ECO:0008006" key="4">
    <source>
        <dbReference type="Google" id="ProtNLM"/>
    </source>
</evidence>
<proteinExistence type="predicted"/>
<dbReference type="AlphaFoldDB" id="A0A7Y9XVM1"/>
<dbReference type="InterPro" id="IPR027417">
    <property type="entry name" value="P-loop_NTPase"/>
</dbReference>
<dbReference type="Gene3D" id="3.40.50.300">
    <property type="entry name" value="P-loop containing nucleotide triphosphate hydrolases"/>
    <property type="match status" value="1"/>
</dbReference>